<protein>
    <submittedName>
        <fullName evidence="2">Uncharacterized protein</fullName>
    </submittedName>
</protein>
<feature type="region of interest" description="Disordered" evidence="1">
    <location>
        <begin position="23"/>
        <end position="61"/>
    </location>
</feature>
<proteinExistence type="predicted"/>
<reference evidence="2 3" key="1">
    <citation type="submission" date="2016-03" db="EMBL/GenBank/DDBJ databases">
        <title>Complete genome sequence of Thermococcus celer.</title>
        <authorList>
            <person name="Oger P.M."/>
        </authorList>
    </citation>
    <scope>NUCLEOTIDE SEQUENCE [LARGE SCALE GENOMIC DNA]</scope>
    <source>
        <strain evidence="2 3">Vu 13</strain>
    </source>
</reference>
<evidence type="ECO:0000256" key="1">
    <source>
        <dbReference type="SAM" id="MobiDB-lite"/>
    </source>
</evidence>
<dbReference type="AlphaFoldDB" id="A0A218P405"/>
<sequence>MGVLRELLEVEEVRREIKEPSKTVRRGCSAMGERRVKSTQGRGIRNMVKPYRRPSGNFSRP</sequence>
<name>A0A218P405_THECE</name>
<dbReference type="KEGG" id="tce:A3L02_08705"/>
<evidence type="ECO:0000313" key="3">
    <source>
        <dbReference type="Proteomes" id="UP000197156"/>
    </source>
</evidence>
<keyword evidence="3" id="KW-1185">Reference proteome</keyword>
<dbReference type="EMBL" id="CP014854">
    <property type="protein sequence ID" value="ASI99631.1"/>
    <property type="molecule type" value="Genomic_DNA"/>
</dbReference>
<gene>
    <name evidence="2" type="ORF">A3L02_08705</name>
</gene>
<accession>A0A218P405</accession>
<evidence type="ECO:0000313" key="2">
    <source>
        <dbReference type="EMBL" id="ASI99631.1"/>
    </source>
</evidence>
<dbReference type="Proteomes" id="UP000197156">
    <property type="component" value="Chromosome"/>
</dbReference>
<organism evidence="2 3">
    <name type="scientific">Thermococcus celer Vu 13 = JCM 8558</name>
    <dbReference type="NCBI Taxonomy" id="1293037"/>
    <lineage>
        <taxon>Archaea</taxon>
        <taxon>Methanobacteriati</taxon>
        <taxon>Methanobacteriota</taxon>
        <taxon>Thermococci</taxon>
        <taxon>Thermococcales</taxon>
        <taxon>Thermococcaceae</taxon>
        <taxon>Thermococcus</taxon>
    </lineage>
</organism>